<evidence type="ECO:0000313" key="2">
    <source>
        <dbReference type="EMBL" id="KAF2827850.1"/>
    </source>
</evidence>
<organism evidence="2 3">
    <name type="scientific">Ophiobolus disseminans</name>
    <dbReference type="NCBI Taxonomy" id="1469910"/>
    <lineage>
        <taxon>Eukaryota</taxon>
        <taxon>Fungi</taxon>
        <taxon>Dikarya</taxon>
        <taxon>Ascomycota</taxon>
        <taxon>Pezizomycotina</taxon>
        <taxon>Dothideomycetes</taxon>
        <taxon>Pleosporomycetidae</taxon>
        <taxon>Pleosporales</taxon>
        <taxon>Pleosporineae</taxon>
        <taxon>Phaeosphaeriaceae</taxon>
        <taxon>Ophiobolus</taxon>
    </lineage>
</organism>
<feature type="region of interest" description="Disordered" evidence="1">
    <location>
        <begin position="665"/>
        <end position="763"/>
    </location>
</feature>
<evidence type="ECO:0000256" key="1">
    <source>
        <dbReference type="SAM" id="MobiDB-lite"/>
    </source>
</evidence>
<gene>
    <name evidence="2" type="ORF">CC86DRAFT_200980</name>
</gene>
<feature type="compositionally biased region" description="Acidic residues" evidence="1">
    <location>
        <begin position="112"/>
        <end position="127"/>
    </location>
</feature>
<feature type="compositionally biased region" description="Basic and acidic residues" evidence="1">
    <location>
        <begin position="472"/>
        <end position="488"/>
    </location>
</feature>
<sequence length="763" mass="83645">MATAHAGHNPNLVAADDMDTPFDTGLYFGDGDGDIELDLDPAPSAERQDDDVSLKDAASDAGVDAQAEQDDFMADHDEYTGEDTILYDDEVIADTTSLNAAAPVVQTQAPAQEEEFLIDYSDEEEEPTPTYQPPSYPLINNYRVPEDDLDLQLNSNQADPQLAGSPNGSASANGQLHEAGEEGYDYVRKSAAGTEASDHTDGEDGGVQLQQDIEHETNTNEDQNEGEQEQQSYENRTITVNYEGNELWLFRQHDADDSGDWLLEDMSVLQSSLSDLFRACRASLGEDITQETELGFRFDHLQNMEIYEDNTACVAVSLERLLGLYHTLNAQDGIHEPDSFYMCLLSRSRFATLLSDVAKHAELGSGYSGLNAAIAAGETHFAEAFSGHSTEHEGVEWENAEEQEEHHEGSELTSNDGPEAEHTEHEEQNIESGGDQGARSKQASPEHAASSTSRDGPEAEASPPKNDDSEEIIQHDQVEEITRHETELLAKAQQEQIDNDTVDTVDYSDAEDDEEPQTKALDAFSPSSATVQGDDPTTGETRTHPSEPVEQEEAQYAGHDNTAQDAVPEGDVQFHIEEQLGHEDTESYQDYAQDYNEGDAFEEFHMGTTENYAEEPSFEDFTNPGPIDYEYQDLDQQLQNDFISGTDFDGTGFVDSTNAANEYTEGDDFLDLDNPGEWIPDQEAASKVPIDESIGETTARNEEEEDGVVEQPVAATSTTADPVAASSTSLQNTSPQGLKRSIDEVGDSVGDAFDLTDMKRPRV</sequence>
<feature type="compositionally biased region" description="Polar residues" evidence="1">
    <location>
        <begin position="714"/>
        <end position="736"/>
    </location>
</feature>
<keyword evidence="3" id="KW-1185">Reference proteome</keyword>
<feature type="compositionally biased region" description="Basic and acidic residues" evidence="1">
    <location>
        <begin position="46"/>
        <end position="58"/>
    </location>
</feature>
<dbReference type="InterPro" id="IPR018822">
    <property type="entry name" value="UPF0646"/>
</dbReference>
<dbReference type="Proteomes" id="UP000799424">
    <property type="component" value="Unassembled WGS sequence"/>
</dbReference>
<accession>A0A6A7A3F4</accession>
<feature type="region of interest" description="Disordered" evidence="1">
    <location>
        <begin position="1"/>
        <end position="72"/>
    </location>
</feature>
<evidence type="ECO:0000313" key="3">
    <source>
        <dbReference type="Proteomes" id="UP000799424"/>
    </source>
</evidence>
<feature type="compositionally biased region" description="Polar residues" evidence="1">
    <location>
        <begin position="439"/>
        <end position="454"/>
    </location>
</feature>
<reference evidence="2" key="1">
    <citation type="journal article" date="2020" name="Stud. Mycol.">
        <title>101 Dothideomycetes genomes: a test case for predicting lifestyles and emergence of pathogens.</title>
        <authorList>
            <person name="Haridas S."/>
            <person name="Albert R."/>
            <person name="Binder M."/>
            <person name="Bloem J."/>
            <person name="Labutti K."/>
            <person name="Salamov A."/>
            <person name="Andreopoulos B."/>
            <person name="Baker S."/>
            <person name="Barry K."/>
            <person name="Bills G."/>
            <person name="Bluhm B."/>
            <person name="Cannon C."/>
            <person name="Castanera R."/>
            <person name="Culley D."/>
            <person name="Daum C."/>
            <person name="Ezra D."/>
            <person name="Gonzalez J."/>
            <person name="Henrissat B."/>
            <person name="Kuo A."/>
            <person name="Liang C."/>
            <person name="Lipzen A."/>
            <person name="Lutzoni F."/>
            <person name="Magnuson J."/>
            <person name="Mondo S."/>
            <person name="Nolan M."/>
            <person name="Ohm R."/>
            <person name="Pangilinan J."/>
            <person name="Park H.-J."/>
            <person name="Ramirez L."/>
            <person name="Alfaro M."/>
            <person name="Sun H."/>
            <person name="Tritt A."/>
            <person name="Yoshinaga Y."/>
            <person name="Zwiers L.-H."/>
            <person name="Turgeon B."/>
            <person name="Goodwin S."/>
            <person name="Spatafora J."/>
            <person name="Crous P."/>
            <person name="Grigoriev I."/>
        </authorList>
    </citation>
    <scope>NUCLEOTIDE SEQUENCE</scope>
    <source>
        <strain evidence="2">CBS 113818</strain>
    </source>
</reference>
<feature type="region of interest" description="Disordered" evidence="1">
    <location>
        <begin position="103"/>
        <end position="142"/>
    </location>
</feature>
<feature type="compositionally biased region" description="Acidic residues" evidence="1">
    <location>
        <begin position="497"/>
        <end position="515"/>
    </location>
</feature>
<dbReference type="AlphaFoldDB" id="A0A6A7A3F4"/>
<dbReference type="Pfam" id="PF10336">
    <property type="entry name" value="DUF2420"/>
    <property type="match status" value="1"/>
</dbReference>
<dbReference type="EMBL" id="MU006223">
    <property type="protein sequence ID" value="KAF2827850.1"/>
    <property type="molecule type" value="Genomic_DNA"/>
</dbReference>
<feature type="region of interest" description="Disordered" evidence="1">
    <location>
        <begin position="386"/>
        <end position="573"/>
    </location>
</feature>
<feature type="region of interest" description="Disordered" evidence="1">
    <location>
        <begin position="156"/>
        <end position="175"/>
    </location>
</feature>
<feature type="compositionally biased region" description="Basic and acidic residues" evidence="1">
    <location>
        <begin position="419"/>
        <end position="428"/>
    </location>
</feature>
<proteinExistence type="predicted"/>
<dbReference type="OrthoDB" id="5339076at2759"/>
<feature type="compositionally biased region" description="Polar residues" evidence="1">
    <location>
        <begin position="156"/>
        <end position="174"/>
    </location>
</feature>
<name>A0A6A7A3F4_9PLEO</name>
<protein>
    <submittedName>
        <fullName evidence="2">Uncharacterized protein</fullName>
    </submittedName>
</protein>